<gene>
    <name evidence="3" type="ORF">TM35_000083080</name>
</gene>
<dbReference type="AlphaFoldDB" id="A0A1X0P288"/>
<protein>
    <submittedName>
        <fullName evidence="3">Putative procyclic form surface glycoprotein</fullName>
    </submittedName>
</protein>
<dbReference type="Proteomes" id="UP000192257">
    <property type="component" value="Unassembled WGS sequence"/>
</dbReference>
<dbReference type="VEuPathDB" id="TriTrypDB:TM35_000083080"/>
<accession>A0A1X0P288</accession>
<evidence type="ECO:0000256" key="1">
    <source>
        <dbReference type="SAM" id="MobiDB-lite"/>
    </source>
</evidence>
<keyword evidence="2" id="KW-0472">Membrane</keyword>
<comment type="caution">
    <text evidence="3">The sequence shown here is derived from an EMBL/GenBank/DDBJ whole genome shotgun (WGS) entry which is preliminary data.</text>
</comment>
<dbReference type="RefSeq" id="XP_028884576.1">
    <property type="nucleotide sequence ID" value="XM_029024173.1"/>
</dbReference>
<feature type="compositionally biased region" description="Polar residues" evidence="1">
    <location>
        <begin position="401"/>
        <end position="413"/>
    </location>
</feature>
<organism evidence="3 4">
    <name type="scientific">Trypanosoma theileri</name>
    <dbReference type="NCBI Taxonomy" id="67003"/>
    <lineage>
        <taxon>Eukaryota</taxon>
        <taxon>Discoba</taxon>
        <taxon>Euglenozoa</taxon>
        <taxon>Kinetoplastea</taxon>
        <taxon>Metakinetoplastina</taxon>
        <taxon>Trypanosomatida</taxon>
        <taxon>Trypanosomatidae</taxon>
        <taxon>Trypanosoma</taxon>
    </lineage>
</organism>
<evidence type="ECO:0000313" key="3">
    <source>
        <dbReference type="EMBL" id="ORC90510.1"/>
    </source>
</evidence>
<dbReference type="GeneID" id="39983953"/>
<sequence>MCCCDVIATVGKYLKFVVAVVIFLFIAGAALIIVGSVFLSQKDGRKEFKAAVKNFNPTPIQAWTGTINDSTATVYHVPLNVDGMPNVISVFTEATVQLKEDSKKKKSTPLSVDLFVNISTVQNFTRSVTMMQSKSPKYTCIPEDCFPPGSECTCKAALATFENDCLSNEGEFDKGKSKCGLSDICGTCSYTKYISTVYLVATEIRPGVFSEHKSMYSAKYDFGKEAHDYTAVKPSSVAVRLYSDKDPFIALQRLTKGTGDFGVNRRTAGITMVVLGCLLLLLEIGVCVALICYCVRRKSKPANNRLGLPTTSNGAVTNSGGYMTPSGYGQSLEQPPVYGQLAVPPPPPAAAAAAPQGYGYGHPLAPLQGYVYGQPQVYFYGQPLATQGFSTTEEAPPQYSYGDSLSQPTCTSSKDVDSVKK</sequence>
<keyword evidence="4" id="KW-1185">Reference proteome</keyword>
<keyword evidence="2" id="KW-1133">Transmembrane helix</keyword>
<keyword evidence="2" id="KW-0812">Transmembrane</keyword>
<evidence type="ECO:0000313" key="4">
    <source>
        <dbReference type="Proteomes" id="UP000192257"/>
    </source>
</evidence>
<proteinExistence type="predicted"/>
<feature type="transmembrane region" description="Helical" evidence="2">
    <location>
        <begin position="16"/>
        <end position="39"/>
    </location>
</feature>
<feature type="transmembrane region" description="Helical" evidence="2">
    <location>
        <begin position="270"/>
        <end position="291"/>
    </location>
</feature>
<dbReference type="EMBL" id="NBCO01000008">
    <property type="protein sequence ID" value="ORC90510.1"/>
    <property type="molecule type" value="Genomic_DNA"/>
</dbReference>
<name>A0A1X0P288_9TRYP</name>
<evidence type="ECO:0000256" key="2">
    <source>
        <dbReference type="SAM" id="Phobius"/>
    </source>
</evidence>
<reference evidence="3 4" key="1">
    <citation type="submission" date="2017-03" db="EMBL/GenBank/DDBJ databases">
        <title>An alternative strategy for trypanosome survival in the mammalian bloodstream revealed through genome and transcriptome analysis of the ubiquitous bovine parasite Trypanosoma (Megatrypanum) theileri.</title>
        <authorList>
            <person name="Kelly S."/>
            <person name="Ivens A."/>
            <person name="Mott A."/>
            <person name="O'Neill E."/>
            <person name="Emms D."/>
            <person name="Macleod O."/>
            <person name="Voorheis P."/>
            <person name="Matthews J."/>
            <person name="Matthews K."/>
            <person name="Carrington M."/>
        </authorList>
    </citation>
    <scope>NUCLEOTIDE SEQUENCE [LARGE SCALE GENOMIC DNA]</scope>
    <source>
        <strain evidence="3">Edinburgh</strain>
    </source>
</reference>
<dbReference type="OrthoDB" id="252140at2759"/>
<feature type="region of interest" description="Disordered" evidence="1">
    <location>
        <begin position="389"/>
        <end position="421"/>
    </location>
</feature>